<dbReference type="InterPro" id="IPR006575">
    <property type="entry name" value="RWD_dom"/>
</dbReference>
<dbReference type="InterPro" id="IPR000719">
    <property type="entry name" value="Prot_kinase_dom"/>
</dbReference>
<keyword evidence="5 17" id="KW-0418">Kinase</keyword>
<dbReference type="PROSITE" id="PS50011">
    <property type="entry name" value="PROTEIN_KINASE_DOM"/>
    <property type="match status" value="2"/>
</dbReference>
<reference evidence="17 18" key="1">
    <citation type="submission" date="2024-01" db="EMBL/GenBank/DDBJ databases">
        <title>A draft genome for a cacao thread blight-causing isolate of Paramarasmius palmivorus.</title>
        <authorList>
            <person name="Baruah I.K."/>
            <person name="Bukari Y."/>
            <person name="Amoako-Attah I."/>
            <person name="Meinhardt L.W."/>
            <person name="Bailey B.A."/>
            <person name="Cohen S.P."/>
        </authorList>
    </citation>
    <scope>NUCLEOTIDE SEQUENCE [LARGE SCALE GENOMIC DNA]</scope>
    <source>
        <strain evidence="17 18">GH-12</strain>
    </source>
</reference>
<dbReference type="SMART" id="SM00220">
    <property type="entry name" value="S_TKc"/>
    <property type="match status" value="1"/>
</dbReference>
<comment type="catalytic activity">
    <reaction evidence="9">
        <text>L-seryl-[protein] + ATP = O-phospho-L-seryl-[protein] + ADP + H(+)</text>
        <dbReference type="Rhea" id="RHEA:17989"/>
        <dbReference type="Rhea" id="RHEA-COMP:9863"/>
        <dbReference type="Rhea" id="RHEA-COMP:11604"/>
        <dbReference type="ChEBI" id="CHEBI:15378"/>
        <dbReference type="ChEBI" id="CHEBI:29999"/>
        <dbReference type="ChEBI" id="CHEBI:30616"/>
        <dbReference type="ChEBI" id="CHEBI:83421"/>
        <dbReference type="ChEBI" id="CHEBI:456216"/>
        <dbReference type="EC" id="2.7.11.1"/>
    </reaction>
</comment>
<dbReference type="GO" id="GO:0005634">
    <property type="term" value="C:nucleus"/>
    <property type="evidence" value="ECO:0007669"/>
    <property type="project" value="TreeGrafter"/>
</dbReference>
<dbReference type="InterPro" id="IPR024435">
    <property type="entry name" value="HisRS-related_dom"/>
</dbReference>
<keyword evidence="17" id="KW-0648">Protein biosynthesis</keyword>
<dbReference type="PROSITE" id="PS00107">
    <property type="entry name" value="PROTEIN_KINASE_ATP"/>
    <property type="match status" value="1"/>
</dbReference>
<feature type="region of interest" description="Disordered" evidence="14">
    <location>
        <begin position="672"/>
        <end position="712"/>
    </location>
</feature>
<dbReference type="SUPFAM" id="SSF56112">
    <property type="entry name" value="Protein kinase-like (PK-like)"/>
    <property type="match status" value="2"/>
</dbReference>
<keyword evidence="6 11" id="KW-0067">ATP-binding</keyword>
<dbReference type="Pfam" id="PF00069">
    <property type="entry name" value="Pkinase"/>
    <property type="match status" value="3"/>
</dbReference>
<dbReference type="Pfam" id="PF12745">
    <property type="entry name" value="HGTP_anticodon2"/>
    <property type="match status" value="1"/>
</dbReference>
<dbReference type="GO" id="GO:0005524">
    <property type="term" value="F:ATP binding"/>
    <property type="evidence" value="ECO:0007669"/>
    <property type="project" value="UniProtKB-UniRule"/>
</dbReference>
<evidence type="ECO:0000256" key="14">
    <source>
        <dbReference type="SAM" id="MobiDB-lite"/>
    </source>
</evidence>
<evidence type="ECO:0000259" key="16">
    <source>
        <dbReference type="PROSITE" id="PS50908"/>
    </source>
</evidence>
<dbReference type="GO" id="GO:0004694">
    <property type="term" value="F:eukaryotic translation initiation factor 2alpha kinase activity"/>
    <property type="evidence" value="ECO:0007669"/>
    <property type="project" value="InterPro"/>
</dbReference>
<keyword evidence="2" id="KW-0723">Serine/threonine-protein kinase</keyword>
<dbReference type="CDD" id="cd14046">
    <property type="entry name" value="STKc_EIF2AK4_GCN2_rpt2"/>
    <property type="match status" value="1"/>
</dbReference>
<evidence type="ECO:0000259" key="15">
    <source>
        <dbReference type="PROSITE" id="PS50011"/>
    </source>
</evidence>
<dbReference type="Gene3D" id="1.10.510.10">
    <property type="entry name" value="Transferase(Phosphotransferase) domain 1"/>
    <property type="match status" value="2"/>
</dbReference>
<keyword evidence="4 11" id="KW-0547">Nucleotide-binding</keyword>
<name>A0AAW0DAJ3_9AGAR</name>
<dbReference type="PANTHER" id="PTHR11042">
    <property type="entry name" value="EUKARYOTIC TRANSLATION INITIATION FACTOR 2-ALPHA KINASE EIF2-ALPHA KINASE -RELATED"/>
    <property type="match status" value="1"/>
</dbReference>
<feature type="binding site" evidence="12">
    <location>
        <position position="579"/>
    </location>
    <ligand>
        <name>ATP</name>
        <dbReference type="ChEBI" id="CHEBI:30616"/>
    </ligand>
</feature>
<evidence type="ECO:0000256" key="12">
    <source>
        <dbReference type="PROSITE-ProRule" id="PRU10141"/>
    </source>
</evidence>
<dbReference type="Gene3D" id="3.30.200.20">
    <property type="entry name" value="Phosphorylase Kinase, domain 1"/>
    <property type="match status" value="1"/>
</dbReference>
<evidence type="ECO:0000256" key="1">
    <source>
        <dbReference type="ARBA" id="ARBA00012513"/>
    </source>
</evidence>
<dbReference type="InterPro" id="IPR017441">
    <property type="entry name" value="Protein_kinase_ATP_BS"/>
</dbReference>
<dbReference type="Gene3D" id="3.30.930.10">
    <property type="entry name" value="Bira Bifunctional Protein, Domain 2"/>
    <property type="match status" value="1"/>
</dbReference>
<dbReference type="InterPro" id="IPR011009">
    <property type="entry name" value="Kinase-like_dom_sf"/>
</dbReference>
<feature type="coiled-coil region" evidence="13">
    <location>
        <begin position="135"/>
        <end position="185"/>
    </location>
</feature>
<sequence length="1577" mass="177537">MESTEELQQNEITALKSIYAEDFIETPPPKAWKGAARLIEFIINVTHPNPEYAEKIHFHLHITFPKTYPTLQPLIYHVQDPIVGLTKNDLTKLAAVQQQTVKAFRGSETVMELVEACQDWLDRNIKPPTEAPGSLAFQMNQRAEDEEKARRLKAEEEALQTKAFQAQLAEELRMAEDAQKKLLANERKTRRRAPSDATTVVVGDTLTETFGEEMEMNGVLFNTVKYYHPRNVCLGVSYAADPICDDVSASLPLELHVITFDTPYYATSQGKKKLDQVESEIRRLTSVRHENVVRVLGAKLNSHKSGNFSQLFILCEQAPAITLKDVLEDCDCLREDRVTDYLGQILSGLNAIHANELMHRGLTARCIGLASRDFPANSKRVKLFKVAFYTRLLDLHKSNAFRAELPVNEDLPIPDGWLSEDVVNESSLLYTRSRDIHDVGIVFLQMLLGLDVVQRYADVHAALASSNVSPSLQRHALNMIQPNKRNHVTCLTLLADLSSTAIHPPSRSPIIQMTGPKTPTAMNIGNSPEMEYFRPAMAARHTSRWKEDWEELELLGKGAFGSVVKAKNKIDGRIYAVKKIRLRTMKGDARIFREVNALSRLSHRFIVRYYTTWVETSEQQTNGHLSDESDSDSDSDSGFDDEATTDGRTSVPSSREVTTSLDDGMLFNLDDLNEPSASRGSFPSIHFDRSAGAGRGEDTDSGSDNDLDPRALSSMFDPETMAGRGMLPSATPLIQRTLYIQMEFVERQTLKERIDEGLTENEAWRLFQQIVDALVHMSTLGILHRDIKLTNIFIDGNGDCKVGDFGLATSSLAAVDPSDVSRRAVVPNGEMTLDVGTRLYIAPEVQTRKRGPVNHSKADMYSLGIVFFEMNFTFSTGSERIFVLESLRRPEIVFPSSWNPNLSRQRQIITWLLQHEPDDRPTALELSQSSLLPPRLEDEYFKGALRMMTKPDSPYHQAVLASLFGQTQRTARTILYDSQVPEIIPIYHLVQERLEQVFRLRGAVDAEPPLLLPVASDTTVDNQATFIDRHGDVVALSDNLVVPFARLSARLNKERIKRYHIADVHRPLTAAGHPKPRKMAIFDIITPDLTTGPVASAAEMLAVASDLLDNFPGIGQNHVIHVSHSNLIAHAFSRIPEDKRSIAIDILQNHKSSPAQRRADLLKRQLPRSLVDELEALYDADEDIDQLMLRLEKVNPTLALKMQPAVDDIKATIKYAGYLGVSRPIIFRPLMLESHRQGLYQDGVLIEIVRRTKWTDVLGAGGRYDHLISRFSSPKLKPDSAIFAFGIQVSVDKIVWGLSSYQSSKKSVLNEKQQPFGFWTPRRCDVYVVSYHEGYLQDRMEVVSLLWQHGISADLMYESGVQKVDEIHDQCLREGILFSVFPRPRSARRDQAAFKVKSILTGTEYDVSRQDLVPWLQHEIAEQKRVDLNTAEAPLFGNRLGDPSAAQLVNNTIDLQSILPHDTKKQRKHVKQLFLERAYDTITQLRTAFLRQPGGAAGPVNGIPVIALDISPNLFELITRNASWVTEEDSFKALLGEFPSSGYAQQVREAVLRRKEDGCSWVMFFAVREERVWVLKL</sequence>
<dbReference type="CDD" id="cd23823">
    <property type="entry name" value="RWD_GCN2"/>
    <property type="match status" value="1"/>
</dbReference>
<dbReference type="InterPro" id="IPR045864">
    <property type="entry name" value="aa-tRNA-synth_II/BPL/LPL"/>
</dbReference>
<evidence type="ECO:0000256" key="4">
    <source>
        <dbReference type="ARBA" id="ARBA00022741"/>
    </source>
</evidence>
<dbReference type="SUPFAM" id="SSF55681">
    <property type="entry name" value="Class II aaRS and biotin synthetases"/>
    <property type="match status" value="1"/>
</dbReference>
<feature type="region of interest" description="Disordered" evidence="14">
    <location>
        <begin position="618"/>
        <end position="657"/>
    </location>
</feature>
<dbReference type="InterPro" id="IPR050339">
    <property type="entry name" value="CC_SR_Kinase"/>
</dbReference>
<keyword evidence="3 17" id="KW-0808">Transferase</keyword>
<keyword evidence="18" id="KW-1185">Reference proteome</keyword>
<dbReference type="InterPro" id="IPR016255">
    <property type="entry name" value="Gcn2"/>
</dbReference>
<dbReference type="InterPro" id="IPR041715">
    <property type="entry name" value="HisRS-like_core"/>
</dbReference>
<dbReference type="SUPFAM" id="SSF54495">
    <property type="entry name" value="UBC-like"/>
    <property type="match status" value="1"/>
</dbReference>
<dbReference type="Pfam" id="PF13393">
    <property type="entry name" value="tRNA-synt_His"/>
    <property type="match status" value="1"/>
</dbReference>
<feature type="binding site" evidence="11">
    <location>
        <position position="578"/>
    </location>
    <ligand>
        <name>ATP</name>
        <dbReference type="ChEBI" id="CHEBI:30616"/>
    </ligand>
</feature>
<evidence type="ECO:0000313" key="18">
    <source>
        <dbReference type="Proteomes" id="UP001383192"/>
    </source>
</evidence>
<dbReference type="Pfam" id="PF05773">
    <property type="entry name" value="RWD"/>
    <property type="match status" value="1"/>
</dbReference>
<evidence type="ECO:0000256" key="8">
    <source>
        <dbReference type="ARBA" id="ARBA00047899"/>
    </source>
</evidence>
<comment type="caution">
    <text evidence="17">The sequence shown here is derived from an EMBL/GenBank/DDBJ whole genome shotgun (WGS) entry which is preliminary data.</text>
</comment>
<evidence type="ECO:0000256" key="5">
    <source>
        <dbReference type="ARBA" id="ARBA00022777"/>
    </source>
</evidence>
<dbReference type="GO" id="GO:0000077">
    <property type="term" value="P:DNA damage checkpoint signaling"/>
    <property type="evidence" value="ECO:0007669"/>
    <property type="project" value="InterPro"/>
</dbReference>
<proteinExistence type="inferred from homology"/>
<keyword evidence="17" id="KW-0396">Initiation factor</keyword>
<accession>A0AAW0DAJ3</accession>
<dbReference type="PANTHER" id="PTHR11042:SF136">
    <property type="entry name" value="EIF-2-ALPHA KINASE GCN2"/>
    <property type="match status" value="1"/>
</dbReference>
<organism evidence="17 18">
    <name type="scientific">Paramarasmius palmivorus</name>
    <dbReference type="NCBI Taxonomy" id="297713"/>
    <lineage>
        <taxon>Eukaryota</taxon>
        <taxon>Fungi</taxon>
        <taxon>Dikarya</taxon>
        <taxon>Basidiomycota</taxon>
        <taxon>Agaricomycotina</taxon>
        <taxon>Agaricomycetes</taxon>
        <taxon>Agaricomycetidae</taxon>
        <taxon>Agaricales</taxon>
        <taxon>Marasmiineae</taxon>
        <taxon>Marasmiaceae</taxon>
        <taxon>Paramarasmius</taxon>
    </lineage>
</organism>
<feature type="domain" description="RWD" evidence="16">
    <location>
        <begin position="10"/>
        <end position="124"/>
    </location>
</feature>
<evidence type="ECO:0000256" key="9">
    <source>
        <dbReference type="ARBA" id="ARBA00048679"/>
    </source>
</evidence>
<dbReference type="PROSITE" id="PS00108">
    <property type="entry name" value="PROTEIN_KINASE_ST"/>
    <property type="match status" value="1"/>
</dbReference>
<dbReference type="InterPro" id="IPR016135">
    <property type="entry name" value="UBQ-conjugating_enzyme/RWD"/>
</dbReference>
<dbReference type="InterPro" id="IPR008271">
    <property type="entry name" value="Ser/Thr_kinase_AS"/>
</dbReference>
<evidence type="ECO:0000256" key="13">
    <source>
        <dbReference type="SAM" id="Coils"/>
    </source>
</evidence>
<evidence type="ECO:0000256" key="2">
    <source>
        <dbReference type="ARBA" id="ARBA00022527"/>
    </source>
</evidence>
<evidence type="ECO:0000256" key="10">
    <source>
        <dbReference type="PIRSR" id="PIRSR000660-1"/>
    </source>
</evidence>
<feature type="domain" description="Protein kinase" evidence="15">
    <location>
        <begin position="549"/>
        <end position="941"/>
    </location>
</feature>
<evidence type="ECO:0000256" key="6">
    <source>
        <dbReference type="ARBA" id="ARBA00022840"/>
    </source>
</evidence>
<evidence type="ECO:0000313" key="17">
    <source>
        <dbReference type="EMBL" id="KAK7047152.1"/>
    </source>
</evidence>
<dbReference type="PIRSF" id="PIRSF000660">
    <property type="entry name" value="Ser/Thr_PK_GCN2"/>
    <property type="match status" value="1"/>
</dbReference>
<dbReference type="EMBL" id="JAYKXP010000021">
    <property type="protein sequence ID" value="KAK7047152.1"/>
    <property type="molecule type" value="Genomic_DNA"/>
</dbReference>
<dbReference type="GO" id="GO:0005737">
    <property type="term" value="C:cytoplasm"/>
    <property type="evidence" value="ECO:0007669"/>
    <property type="project" value="TreeGrafter"/>
</dbReference>
<feature type="compositionally biased region" description="Polar residues" evidence="14">
    <location>
        <begin position="646"/>
        <end position="657"/>
    </location>
</feature>
<feature type="active site" description="Proton acceptor" evidence="10">
    <location>
        <position position="786"/>
    </location>
</feature>
<evidence type="ECO:0000256" key="11">
    <source>
        <dbReference type="PIRSR" id="PIRSR000660-2"/>
    </source>
</evidence>
<dbReference type="FunFam" id="3.10.110.10:FF:000050">
    <property type="entry name" value="eIF-2-alpha kinase GCN2"/>
    <property type="match status" value="1"/>
</dbReference>
<feature type="binding site" evidence="11">
    <location>
        <begin position="555"/>
        <end position="563"/>
    </location>
    <ligand>
        <name>ATP</name>
        <dbReference type="ChEBI" id="CHEBI:30616"/>
    </ligand>
</feature>
<feature type="compositionally biased region" description="Acidic residues" evidence="14">
    <location>
        <begin position="628"/>
        <end position="644"/>
    </location>
</feature>
<gene>
    <name evidence="17" type="primary">GCN2</name>
    <name evidence="17" type="ORF">VNI00_006818</name>
</gene>
<dbReference type="GO" id="GO:0003743">
    <property type="term" value="F:translation initiation factor activity"/>
    <property type="evidence" value="ECO:0007669"/>
    <property type="project" value="UniProtKB-KW"/>
</dbReference>
<comment type="similarity">
    <text evidence="7">Belongs to the protein kinase superfamily. Ser/Thr protein kinase family. GCN2 subfamily.</text>
</comment>
<dbReference type="EC" id="2.7.11.1" evidence="1"/>
<dbReference type="Gene3D" id="3.40.50.800">
    <property type="entry name" value="Anticodon-binding domain"/>
    <property type="match status" value="1"/>
</dbReference>
<evidence type="ECO:0000256" key="3">
    <source>
        <dbReference type="ARBA" id="ARBA00022679"/>
    </source>
</evidence>
<dbReference type="GO" id="GO:0009893">
    <property type="term" value="P:positive regulation of metabolic process"/>
    <property type="evidence" value="ECO:0007669"/>
    <property type="project" value="UniProtKB-ARBA"/>
</dbReference>
<evidence type="ECO:0000256" key="7">
    <source>
        <dbReference type="ARBA" id="ARBA00037982"/>
    </source>
</evidence>
<dbReference type="Gene3D" id="3.10.110.10">
    <property type="entry name" value="Ubiquitin Conjugating Enzyme"/>
    <property type="match status" value="1"/>
</dbReference>
<dbReference type="SMART" id="SM00591">
    <property type="entry name" value="RWD"/>
    <property type="match status" value="1"/>
</dbReference>
<comment type="catalytic activity">
    <reaction evidence="8">
        <text>L-threonyl-[protein] + ATP = O-phospho-L-threonyl-[protein] + ADP + H(+)</text>
        <dbReference type="Rhea" id="RHEA:46608"/>
        <dbReference type="Rhea" id="RHEA-COMP:11060"/>
        <dbReference type="Rhea" id="RHEA-COMP:11605"/>
        <dbReference type="ChEBI" id="CHEBI:15378"/>
        <dbReference type="ChEBI" id="CHEBI:30013"/>
        <dbReference type="ChEBI" id="CHEBI:30616"/>
        <dbReference type="ChEBI" id="CHEBI:61977"/>
        <dbReference type="ChEBI" id="CHEBI:456216"/>
        <dbReference type="EC" id="2.7.11.1"/>
    </reaction>
</comment>
<dbReference type="Proteomes" id="UP001383192">
    <property type="component" value="Unassembled WGS sequence"/>
</dbReference>
<keyword evidence="13" id="KW-0175">Coiled coil</keyword>
<protein>
    <recommendedName>
        <fullName evidence="1">non-specific serine/threonine protein kinase</fullName>
        <ecNumber evidence="1">2.7.11.1</ecNumber>
    </recommendedName>
</protein>
<dbReference type="PROSITE" id="PS50908">
    <property type="entry name" value="RWD"/>
    <property type="match status" value="1"/>
</dbReference>
<dbReference type="InterPro" id="IPR036621">
    <property type="entry name" value="Anticodon-bd_dom_sf"/>
</dbReference>
<feature type="domain" description="Protein kinase" evidence="15">
    <location>
        <begin position="210"/>
        <end position="506"/>
    </location>
</feature>